<name>A0A1A9KA62_9PSED</name>
<protein>
    <submittedName>
        <fullName evidence="5">Transcriptional regulator</fullName>
    </submittedName>
</protein>
<feature type="compositionally biased region" description="Polar residues" evidence="3">
    <location>
        <begin position="1"/>
        <end position="11"/>
    </location>
</feature>
<dbReference type="PROSITE" id="PS50977">
    <property type="entry name" value="HTH_TETR_2"/>
    <property type="match status" value="1"/>
</dbReference>
<proteinExistence type="predicted"/>
<organism evidence="5 6">
    <name type="scientific">Pseudomonas citronellolis</name>
    <dbReference type="NCBI Taxonomy" id="53408"/>
    <lineage>
        <taxon>Bacteria</taxon>
        <taxon>Pseudomonadati</taxon>
        <taxon>Pseudomonadota</taxon>
        <taxon>Gammaproteobacteria</taxon>
        <taxon>Pseudomonadales</taxon>
        <taxon>Pseudomonadaceae</taxon>
        <taxon>Pseudomonas</taxon>
    </lineage>
</organism>
<evidence type="ECO:0000313" key="6">
    <source>
        <dbReference type="Proteomes" id="UP000077748"/>
    </source>
</evidence>
<dbReference type="Pfam" id="PF00440">
    <property type="entry name" value="TetR_N"/>
    <property type="match status" value="1"/>
</dbReference>
<evidence type="ECO:0000256" key="3">
    <source>
        <dbReference type="SAM" id="MobiDB-lite"/>
    </source>
</evidence>
<keyword evidence="1 2" id="KW-0238">DNA-binding</keyword>
<feature type="DNA-binding region" description="H-T-H motif" evidence="2">
    <location>
        <begin position="53"/>
        <end position="72"/>
    </location>
</feature>
<dbReference type="EMBL" id="CP015878">
    <property type="protein sequence ID" value="ANI14676.1"/>
    <property type="molecule type" value="Genomic_DNA"/>
</dbReference>
<evidence type="ECO:0000256" key="1">
    <source>
        <dbReference type="ARBA" id="ARBA00023125"/>
    </source>
</evidence>
<reference evidence="5 6" key="1">
    <citation type="submission" date="2016-05" db="EMBL/GenBank/DDBJ databases">
        <title>Genome Sequence of Pseudomonas citronellolis Strain SJTE-3, an Estrogens and Persistent Organic Pollutants degradation strain.</title>
        <authorList>
            <person name="Liang R."/>
        </authorList>
    </citation>
    <scope>NUCLEOTIDE SEQUENCE [LARGE SCALE GENOMIC DNA]</scope>
    <source>
        <strain evidence="5 6">SJTE-3</strain>
    </source>
</reference>
<feature type="region of interest" description="Disordered" evidence="3">
    <location>
        <begin position="1"/>
        <end position="25"/>
    </location>
</feature>
<dbReference type="SUPFAM" id="SSF46689">
    <property type="entry name" value="Homeodomain-like"/>
    <property type="match status" value="1"/>
</dbReference>
<dbReference type="GO" id="GO:0003677">
    <property type="term" value="F:DNA binding"/>
    <property type="evidence" value="ECO:0007669"/>
    <property type="project" value="UniProtKB-UniRule"/>
</dbReference>
<evidence type="ECO:0000256" key="2">
    <source>
        <dbReference type="PROSITE-ProRule" id="PRU00335"/>
    </source>
</evidence>
<accession>A0A1A9KA62</accession>
<dbReference type="InterPro" id="IPR001647">
    <property type="entry name" value="HTH_TetR"/>
</dbReference>
<dbReference type="AlphaFoldDB" id="A0A1A9KA62"/>
<dbReference type="InterPro" id="IPR009057">
    <property type="entry name" value="Homeodomain-like_sf"/>
</dbReference>
<feature type="compositionally biased region" description="Basic and acidic residues" evidence="3">
    <location>
        <begin position="16"/>
        <end position="25"/>
    </location>
</feature>
<evidence type="ECO:0000259" key="4">
    <source>
        <dbReference type="PROSITE" id="PS50977"/>
    </source>
</evidence>
<dbReference type="Proteomes" id="UP000077748">
    <property type="component" value="Chromosome"/>
</dbReference>
<dbReference type="Gene3D" id="1.10.357.10">
    <property type="entry name" value="Tetracycline Repressor, domain 2"/>
    <property type="match status" value="1"/>
</dbReference>
<feature type="domain" description="HTH tetR-type" evidence="4">
    <location>
        <begin position="30"/>
        <end position="90"/>
    </location>
</feature>
<evidence type="ECO:0000313" key="5">
    <source>
        <dbReference type="EMBL" id="ANI14676.1"/>
    </source>
</evidence>
<gene>
    <name evidence="5" type="ORF">A9C11_12070</name>
</gene>
<sequence length="256" mass="28879">MKSVSDDQQPSPRGRANPDHRPKMAEKKRLLMRTRLLDAAMRVFAEPGSATPVIDDVIREAKVSRGTFYRYFDSLDQVLVALGQDLSNQMTTDILPLYDILQEPWKRISVGFRVFLVRALLDRKWAGFVTRVDVWPHHALVAEYMGRDLEGGRAAGELHFERLDAATDFLMGASALCIQTILQGVEQPNEYVDACVHMAMASLGYDAATCRRGVDFSLTYLQDWGSGALELPRPVWSLNLNSREGREFLAYRRDGA</sequence>
<dbReference type="PRINTS" id="PR00455">
    <property type="entry name" value="HTHTETR"/>
</dbReference>